<proteinExistence type="predicted"/>
<gene>
    <name evidence="3" type="ORF">QTP70_004388</name>
</gene>
<keyword evidence="1" id="KW-0325">Glycoprotein</keyword>
<feature type="chain" id="PRO_5042117119" evidence="2">
    <location>
        <begin position="24"/>
        <end position="96"/>
    </location>
</feature>
<dbReference type="AlphaFoldDB" id="A0AAE0PQB1"/>
<comment type="caution">
    <text evidence="3">The sequence shown here is derived from an EMBL/GenBank/DDBJ whole genome shotgun (WGS) entry which is preliminary data.</text>
</comment>
<dbReference type="Gene3D" id="3.30.500.10">
    <property type="entry name" value="MHC class I-like antigen recognition-like"/>
    <property type="match status" value="1"/>
</dbReference>
<dbReference type="Proteomes" id="UP001274896">
    <property type="component" value="Unassembled WGS sequence"/>
</dbReference>
<dbReference type="EMBL" id="JAUCMX010000216">
    <property type="protein sequence ID" value="KAK3506022.1"/>
    <property type="molecule type" value="Genomic_DNA"/>
</dbReference>
<evidence type="ECO:0000313" key="4">
    <source>
        <dbReference type="Proteomes" id="UP001274896"/>
    </source>
</evidence>
<accession>A0AAE0PQB1</accession>
<sequence>MEHCSAVMKAVLFLTISVYLSLAEFTAVSLVDGEVSEYYDSNIRKTIPKTEWIKKVDADDPYYWYRETQVWNDEQEWLKHDVVTALIRLKEFTLCS</sequence>
<keyword evidence="4" id="KW-1185">Reference proteome</keyword>
<feature type="signal peptide" evidence="2">
    <location>
        <begin position="1"/>
        <end position="23"/>
    </location>
</feature>
<evidence type="ECO:0000256" key="2">
    <source>
        <dbReference type="SAM" id="SignalP"/>
    </source>
</evidence>
<dbReference type="InterPro" id="IPR011162">
    <property type="entry name" value="MHC_I/II-like_Ag-recog"/>
</dbReference>
<reference evidence="3" key="1">
    <citation type="submission" date="2023-06" db="EMBL/GenBank/DDBJ databases">
        <title>Male Hemibagrus guttatus genome.</title>
        <authorList>
            <person name="Bian C."/>
        </authorList>
    </citation>
    <scope>NUCLEOTIDE SEQUENCE</scope>
    <source>
        <strain evidence="3">Male_cb2023</strain>
        <tissue evidence="3">Muscle</tissue>
    </source>
</reference>
<keyword evidence="2" id="KW-0732">Signal</keyword>
<evidence type="ECO:0000313" key="3">
    <source>
        <dbReference type="EMBL" id="KAK3506022.1"/>
    </source>
</evidence>
<organism evidence="3 4">
    <name type="scientific">Hemibagrus guttatus</name>
    <dbReference type="NCBI Taxonomy" id="175788"/>
    <lineage>
        <taxon>Eukaryota</taxon>
        <taxon>Metazoa</taxon>
        <taxon>Chordata</taxon>
        <taxon>Craniata</taxon>
        <taxon>Vertebrata</taxon>
        <taxon>Euteleostomi</taxon>
        <taxon>Actinopterygii</taxon>
        <taxon>Neopterygii</taxon>
        <taxon>Teleostei</taxon>
        <taxon>Ostariophysi</taxon>
        <taxon>Siluriformes</taxon>
        <taxon>Bagridae</taxon>
        <taxon>Hemibagrus</taxon>
    </lineage>
</organism>
<protein>
    <submittedName>
        <fullName evidence="3">Uncharacterized protein</fullName>
    </submittedName>
</protein>
<dbReference type="SUPFAM" id="SSF54452">
    <property type="entry name" value="MHC antigen-recognition domain"/>
    <property type="match status" value="1"/>
</dbReference>
<name>A0AAE0PQB1_9TELE</name>
<evidence type="ECO:0000256" key="1">
    <source>
        <dbReference type="ARBA" id="ARBA00023180"/>
    </source>
</evidence>
<dbReference type="InterPro" id="IPR037055">
    <property type="entry name" value="MHC_I-like_Ag-recog_sf"/>
</dbReference>